<evidence type="ECO:0000259" key="1">
    <source>
        <dbReference type="Pfam" id="PF16561"/>
    </source>
</evidence>
<dbReference type="EMBL" id="FTNI01000046">
    <property type="protein sequence ID" value="SIS23354.1"/>
    <property type="molecule type" value="Genomic_DNA"/>
</dbReference>
<sequence length="91" mass="10221">MLKRTRLFGQKTRVTFALPVDEPSGTVSVVGDFNDWLPGRHELLRRRNGTRTVSVILPPGAHRFRYLATGGVWFDDDHADHVDGQGSVLHL</sequence>
<dbReference type="AlphaFoldDB" id="A0A1N7HEP9"/>
<dbReference type="OrthoDB" id="9811945at2"/>
<dbReference type="RefSeq" id="WP_076442793.1">
    <property type="nucleotide sequence ID" value="NZ_FTNI01000046.1"/>
</dbReference>
<keyword evidence="2" id="KW-0808">Transferase</keyword>
<evidence type="ECO:0000313" key="3">
    <source>
        <dbReference type="Proteomes" id="UP000186096"/>
    </source>
</evidence>
<feature type="domain" description="AMP-activated protein kinase glycogen-binding" evidence="1">
    <location>
        <begin position="25"/>
        <end position="88"/>
    </location>
</feature>
<protein>
    <submittedName>
        <fullName evidence="2">Glycogen recognition site of AMP-activated protein kinase</fullName>
    </submittedName>
</protein>
<organism evidence="2 3">
    <name type="scientific">Microbispora rosea</name>
    <dbReference type="NCBI Taxonomy" id="58117"/>
    <lineage>
        <taxon>Bacteria</taxon>
        <taxon>Bacillati</taxon>
        <taxon>Actinomycetota</taxon>
        <taxon>Actinomycetes</taxon>
        <taxon>Streptosporangiales</taxon>
        <taxon>Streptosporangiaceae</taxon>
        <taxon>Microbispora</taxon>
    </lineage>
</organism>
<dbReference type="Pfam" id="PF16561">
    <property type="entry name" value="AMPK1_CBM"/>
    <property type="match status" value="1"/>
</dbReference>
<keyword evidence="3" id="KW-1185">Reference proteome</keyword>
<proteinExistence type="predicted"/>
<dbReference type="STRING" id="58117.SAMN05421833_14642"/>
<evidence type="ECO:0000313" key="2">
    <source>
        <dbReference type="EMBL" id="SIS23354.1"/>
    </source>
</evidence>
<gene>
    <name evidence="2" type="ORF">SAMN05421833_14642</name>
</gene>
<dbReference type="Gene3D" id="2.60.40.10">
    <property type="entry name" value="Immunoglobulins"/>
    <property type="match status" value="1"/>
</dbReference>
<dbReference type="InterPro" id="IPR032640">
    <property type="entry name" value="AMPK1_CBM"/>
</dbReference>
<dbReference type="InterPro" id="IPR013783">
    <property type="entry name" value="Ig-like_fold"/>
</dbReference>
<keyword evidence="2" id="KW-0418">Kinase</keyword>
<accession>A0A1N7HEP9</accession>
<dbReference type="GO" id="GO:0005975">
    <property type="term" value="P:carbohydrate metabolic process"/>
    <property type="evidence" value="ECO:0007669"/>
    <property type="project" value="UniProtKB-ARBA"/>
</dbReference>
<dbReference type="GO" id="GO:0016301">
    <property type="term" value="F:kinase activity"/>
    <property type="evidence" value="ECO:0007669"/>
    <property type="project" value="UniProtKB-KW"/>
</dbReference>
<dbReference type="InterPro" id="IPR014756">
    <property type="entry name" value="Ig_E-set"/>
</dbReference>
<reference evidence="3" key="1">
    <citation type="submission" date="2017-01" db="EMBL/GenBank/DDBJ databases">
        <authorList>
            <person name="Varghese N."/>
            <person name="Submissions S."/>
        </authorList>
    </citation>
    <scope>NUCLEOTIDE SEQUENCE [LARGE SCALE GENOMIC DNA]</scope>
    <source>
        <strain evidence="3">ATCC 12950</strain>
    </source>
</reference>
<dbReference type="CDD" id="cd07184">
    <property type="entry name" value="E_set_Isoamylase_like_N"/>
    <property type="match status" value="1"/>
</dbReference>
<dbReference type="Proteomes" id="UP000186096">
    <property type="component" value="Unassembled WGS sequence"/>
</dbReference>
<dbReference type="SUPFAM" id="SSF81296">
    <property type="entry name" value="E set domains"/>
    <property type="match status" value="1"/>
</dbReference>
<name>A0A1N7HEP9_9ACTN</name>